<protein>
    <recommendedName>
        <fullName evidence="4">Photosystem I assembly protein Ycf4</fullName>
    </recommendedName>
</protein>
<keyword evidence="1" id="KW-0812">Transmembrane</keyword>
<sequence>MAYVDHACSISDKDIMMETSYSINNGPLVKEIVLAVSLFVFGLVGIILGSFMIYNQIGGDRGLFFVILGYFHFRSLFCCRKVKYLTKGSVVIGATKKEIGLAKEYIMKQLEVELGQSI</sequence>
<gene>
    <name evidence="2" type="ORF">K2173_024090</name>
</gene>
<dbReference type="AlphaFoldDB" id="A0AAV8UD69"/>
<organism evidence="2 3">
    <name type="scientific">Erythroxylum novogranatense</name>
    <dbReference type="NCBI Taxonomy" id="1862640"/>
    <lineage>
        <taxon>Eukaryota</taxon>
        <taxon>Viridiplantae</taxon>
        <taxon>Streptophyta</taxon>
        <taxon>Embryophyta</taxon>
        <taxon>Tracheophyta</taxon>
        <taxon>Spermatophyta</taxon>
        <taxon>Magnoliopsida</taxon>
        <taxon>eudicotyledons</taxon>
        <taxon>Gunneridae</taxon>
        <taxon>Pentapetalae</taxon>
        <taxon>rosids</taxon>
        <taxon>fabids</taxon>
        <taxon>Malpighiales</taxon>
        <taxon>Erythroxylaceae</taxon>
        <taxon>Erythroxylum</taxon>
    </lineage>
</organism>
<accession>A0AAV8UD69</accession>
<dbReference type="Proteomes" id="UP001159364">
    <property type="component" value="Linkage Group LG08"/>
</dbReference>
<keyword evidence="1" id="KW-1133">Transmembrane helix</keyword>
<name>A0AAV8UD69_9ROSI</name>
<evidence type="ECO:0000256" key="1">
    <source>
        <dbReference type="SAM" id="Phobius"/>
    </source>
</evidence>
<comment type="caution">
    <text evidence="2">The sequence shown here is derived from an EMBL/GenBank/DDBJ whole genome shotgun (WGS) entry which is preliminary data.</text>
</comment>
<dbReference type="EMBL" id="JAIWQS010000008">
    <property type="protein sequence ID" value="KAJ8899979.1"/>
    <property type="molecule type" value="Genomic_DNA"/>
</dbReference>
<keyword evidence="1" id="KW-0472">Membrane</keyword>
<proteinExistence type="predicted"/>
<evidence type="ECO:0000313" key="3">
    <source>
        <dbReference type="Proteomes" id="UP001159364"/>
    </source>
</evidence>
<evidence type="ECO:0008006" key="4">
    <source>
        <dbReference type="Google" id="ProtNLM"/>
    </source>
</evidence>
<evidence type="ECO:0000313" key="2">
    <source>
        <dbReference type="EMBL" id="KAJ8899979.1"/>
    </source>
</evidence>
<reference evidence="2 3" key="1">
    <citation type="submission" date="2021-09" db="EMBL/GenBank/DDBJ databases">
        <title>Genomic insights and catalytic innovation underlie evolution of tropane alkaloids biosynthesis.</title>
        <authorList>
            <person name="Wang Y.-J."/>
            <person name="Tian T."/>
            <person name="Huang J.-P."/>
            <person name="Huang S.-X."/>
        </authorList>
    </citation>
    <scope>NUCLEOTIDE SEQUENCE [LARGE SCALE GENOMIC DNA]</scope>
    <source>
        <strain evidence="2">KIB-2018</strain>
        <tissue evidence="2">Leaf</tissue>
    </source>
</reference>
<keyword evidence="3" id="KW-1185">Reference proteome</keyword>
<feature type="transmembrane region" description="Helical" evidence="1">
    <location>
        <begin position="32"/>
        <end position="54"/>
    </location>
</feature>